<organism evidence="1 2">
    <name type="scientific">Ilex paraguariensis</name>
    <name type="common">yerba mate</name>
    <dbReference type="NCBI Taxonomy" id="185542"/>
    <lineage>
        <taxon>Eukaryota</taxon>
        <taxon>Viridiplantae</taxon>
        <taxon>Streptophyta</taxon>
        <taxon>Embryophyta</taxon>
        <taxon>Tracheophyta</taxon>
        <taxon>Spermatophyta</taxon>
        <taxon>Magnoliopsida</taxon>
        <taxon>eudicotyledons</taxon>
        <taxon>Gunneridae</taxon>
        <taxon>Pentapetalae</taxon>
        <taxon>asterids</taxon>
        <taxon>campanulids</taxon>
        <taxon>Aquifoliales</taxon>
        <taxon>Aquifoliaceae</taxon>
        <taxon>Ilex</taxon>
    </lineage>
</organism>
<protein>
    <submittedName>
        <fullName evidence="1">Uncharacterized protein</fullName>
    </submittedName>
</protein>
<name>A0ABC8V410_9AQUA</name>
<sequence length="148" mass="14666">MSCVSGACLVRDWCVTGAGTAGRCPSEAQVHAGIDAAPVGGRVARGAAVIPGVDVLAVGDVLDLQAQVHGVREPVAGTQVQHGELACAALGIGALQVVVTLGIAPGRQLQPVRGLPVHAGRDQVVRHVLDFLAQGGGSAGSGAVMRAT</sequence>
<reference evidence="1 2" key="1">
    <citation type="submission" date="2024-02" db="EMBL/GenBank/DDBJ databases">
        <authorList>
            <person name="Vignale AGUSTIN F."/>
            <person name="Sosa J E."/>
            <person name="Modenutti C."/>
        </authorList>
    </citation>
    <scope>NUCLEOTIDE SEQUENCE [LARGE SCALE GENOMIC DNA]</scope>
</reference>
<evidence type="ECO:0000313" key="2">
    <source>
        <dbReference type="Proteomes" id="UP001642360"/>
    </source>
</evidence>
<evidence type="ECO:0000313" key="1">
    <source>
        <dbReference type="EMBL" id="CAK9188100.1"/>
    </source>
</evidence>
<dbReference type="EMBL" id="CAUOFW020010288">
    <property type="protein sequence ID" value="CAK9188100.1"/>
    <property type="molecule type" value="Genomic_DNA"/>
</dbReference>
<gene>
    <name evidence="1" type="ORF">ILEXP_LOCUS58730</name>
</gene>
<keyword evidence="2" id="KW-1185">Reference proteome</keyword>
<accession>A0ABC8V410</accession>
<proteinExistence type="predicted"/>
<dbReference type="Proteomes" id="UP001642360">
    <property type="component" value="Unassembled WGS sequence"/>
</dbReference>
<comment type="caution">
    <text evidence="1">The sequence shown here is derived from an EMBL/GenBank/DDBJ whole genome shotgun (WGS) entry which is preliminary data.</text>
</comment>
<dbReference type="AlphaFoldDB" id="A0ABC8V410"/>